<dbReference type="Pfam" id="PF04082">
    <property type="entry name" value="Fungal_trans"/>
    <property type="match status" value="1"/>
</dbReference>
<organism evidence="4 5">
    <name type="scientific">Phycomyces blakesleeanus</name>
    <dbReference type="NCBI Taxonomy" id="4837"/>
    <lineage>
        <taxon>Eukaryota</taxon>
        <taxon>Fungi</taxon>
        <taxon>Fungi incertae sedis</taxon>
        <taxon>Mucoromycota</taxon>
        <taxon>Mucoromycotina</taxon>
        <taxon>Mucoromycetes</taxon>
        <taxon>Mucorales</taxon>
        <taxon>Phycomycetaceae</taxon>
        <taxon>Phycomyces</taxon>
    </lineage>
</organism>
<sequence length="741" mass="84589">MSQDERAFQPSGSTTCKKIRMTMACERSPCPYDGSSTRIDVFHLMKLRETVSVLEAQIQSIERDLGDVRSKRHHNLLDCQAPWSLSLTPQGLRIDTNIISLPDLHALLLIGMSKLSSCLIGNSKAKEDQIIVDSYDDRTTTLVRKKEPWKSHLKVFPLSSTWEESRGHDQSGHTNQFRDEITADELDHSAVQNMVEIYDKCFLCLPCTPDNSIPQRFQSNALDPLLFYAIMAWSVHHGAVHHHLFPGHDPNRVGEPYFEKARELLKARFIVTSFDTMHSLLVMAIYAGGKKGGDRPSQTESEGSIYLGLAVRMCLDLKMHSPSKHHATLEVKRNSRMIWALYFIESLCLIYTDRTSSLRSEGMLQIAYPSLIGDEDDETMYRVKFMIHRHKITRIYRLMMDKIAEEKPLLESVLEIDKELKAWWGSPAATSAYIKLNAEYNYQRCQLYRLFSRADLEYQASAVKLVSSDVCLQAANTLVELLECWVQLDQTWCHFSLETFMMAVMIYGGFLEPTSGQQAYGQHQLYKITILLKASTVRYHSYVVGLVNQIESLLPTYSPSAVYCPGTLFAASPPLDKELGINSSLEHHDLPETTAPMGVPKFVYGNLMPYYKNDPTLDLHTQDMRTVLSEPKQQYFIPYTQHQRHRNHHHNQEKHQDEKALKYEEEVRATSVSVQHVIPDLSLVPMHPTQQVLNSPLEQIQVVHPLYETTSTITSLLPHPRPELISSLSVPFPSSGLDDYY</sequence>
<keyword evidence="2" id="KW-0175">Coiled coil</keyword>
<evidence type="ECO:0000256" key="2">
    <source>
        <dbReference type="SAM" id="Coils"/>
    </source>
</evidence>
<keyword evidence="1" id="KW-0539">Nucleus</keyword>
<feature type="domain" description="Xylanolytic transcriptional activator regulatory" evidence="3">
    <location>
        <begin position="303"/>
        <end position="375"/>
    </location>
</feature>
<dbReference type="Proteomes" id="UP001448207">
    <property type="component" value="Unassembled WGS sequence"/>
</dbReference>
<gene>
    <name evidence="4" type="ORF">J3Q64DRAFT_1838894</name>
</gene>
<feature type="coiled-coil region" evidence="2">
    <location>
        <begin position="44"/>
        <end position="71"/>
    </location>
</feature>
<evidence type="ECO:0000313" key="5">
    <source>
        <dbReference type="Proteomes" id="UP001448207"/>
    </source>
</evidence>
<dbReference type="InterPro" id="IPR007219">
    <property type="entry name" value="XnlR_reg_dom"/>
</dbReference>
<evidence type="ECO:0000259" key="3">
    <source>
        <dbReference type="SMART" id="SM00906"/>
    </source>
</evidence>
<accession>A0ABR3AP78</accession>
<keyword evidence="5" id="KW-1185">Reference proteome</keyword>
<evidence type="ECO:0000313" key="4">
    <source>
        <dbReference type="EMBL" id="KAL0079232.1"/>
    </source>
</evidence>
<comment type="caution">
    <text evidence="4">The sequence shown here is derived from an EMBL/GenBank/DDBJ whole genome shotgun (WGS) entry which is preliminary data.</text>
</comment>
<name>A0ABR3AP78_PHYBL</name>
<evidence type="ECO:0000256" key="1">
    <source>
        <dbReference type="ARBA" id="ARBA00023242"/>
    </source>
</evidence>
<dbReference type="CDD" id="cd12148">
    <property type="entry name" value="fungal_TF_MHR"/>
    <property type="match status" value="1"/>
</dbReference>
<reference evidence="4 5" key="1">
    <citation type="submission" date="2024-04" db="EMBL/GenBank/DDBJ databases">
        <title>Symmetric and asymmetric DNA N6-adenine methylation regulates different biological responses in Mucorales.</title>
        <authorList>
            <consortium name="Lawrence Berkeley National Laboratory"/>
            <person name="Lax C."/>
            <person name="Mondo S.J."/>
            <person name="Osorio-Concepcion M."/>
            <person name="Muszewska A."/>
            <person name="Corrochano-Luque M."/>
            <person name="Gutierrez G."/>
            <person name="Riley R."/>
            <person name="Lipzen A."/>
            <person name="Guo J."/>
            <person name="Hundley H."/>
            <person name="Amirebrahimi M."/>
            <person name="Ng V."/>
            <person name="Lorenzo-Gutierrez D."/>
            <person name="Binder U."/>
            <person name="Yang J."/>
            <person name="Song Y."/>
            <person name="Canovas D."/>
            <person name="Navarro E."/>
            <person name="Freitag M."/>
            <person name="Gabaldon T."/>
            <person name="Grigoriev I.V."/>
            <person name="Corrochano L.M."/>
            <person name="Nicolas F.E."/>
            <person name="Garre V."/>
        </authorList>
    </citation>
    <scope>NUCLEOTIDE SEQUENCE [LARGE SCALE GENOMIC DNA]</scope>
    <source>
        <strain evidence="4 5">L51</strain>
    </source>
</reference>
<dbReference type="PANTHER" id="PTHR46910">
    <property type="entry name" value="TRANSCRIPTION FACTOR PDR1"/>
    <property type="match status" value="1"/>
</dbReference>
<dbReference type="PANTHER" id="PTHR46910:SF1">
    <property type="entry name" value="MISCELLANEOUS ZN(II)2CYS6 TRANSCRIPTION FACTOR (EUROFUNG)-RELATED"/>
    <property type="match status" value="1"/>
</dbReference>
<dbReference type="SMART" id="SM00906">
    <property type="entry name" value="Fungal_trans"/>
    <property type="match status" value="1"/>
</dbReference>
<proteinExistence type="predicted"/>
<dbReference type="EMBL" id="JBCLYO010000022">
    <property type="protein sequence ID" value="KAL0079232.1"/>
    <property type="molecule type" value="Genomic_DNA"/>
</dbReference>
<protein>
    <recommendedName>
        <fullName evidence="3">Xylanolytic transcriptional activator regulatory domain-containing protein</fullName>
    </recommendedName>
</protein>
<dbReference type="InterPro" id="IPR050987">
    <property type="entry name" value="AtrR-like"/>
</dbReference>